<dbReference type="OrthoDB" id="9805228at2"/>
<accession>A0A5E4XZP9</accession>
<dbReference type="EMBL" id="CABPRZ010000020">
    <property type="protein sequence ID" value="VVE41846.1"/>
    <property type="molecule type" value="Genomic_DNA"/>
</dbReference>
<name>A0A5E4XZP9_9BURK</name>
<dbReference type="CDD" id="cd07814">
    <property type="entry name" value="SRPBCC_CalC_Aha1-like"/>
    <property type="match status" value="1"/>
</dbReference>
<proteinExistence type="inferred from homology"/>
<sequence length="316" mass="35386">MTTPNDNPQDTPSQPMVVSRVFPADRDLVFRAWTAAEHLQHWFRPAGYSVPEAEVEFRVGGAFNVCMRSADGKRYWSRGTFVEIVPDARLVIETDVSDADGTSLFRAHTIATFTDEGEGTRLEVTQSYTLSDPGNAWMTKGAFHGWQQTLDRLAQEVARMDAEEPAGRFVTHATFTIERTYEAPQWLVFRAFTEPKAKAKWFAGGDNYTVVSRTMDVRPGGREHLQGRWANGLVSTFDAVYLDVLPDERIVYAYEMQLNERKISASLATVEITPVGNRTRLVVTEQGAFLDGYDDAGSRELGTGFLLDQLGESLKQ</sequence>
<dbReference type="CDD" id="cd08900">
    <property type="entry name" value="SRPBCC_CalC_Aha1-like_7"/>
    <property type="match status" value="1"/>
</dbReference>
<evidence type="ECO:0000313" key="4">
    <source>
        <dbReference type="Proteomes" id="UP000414233"/>
    </source>
</evidence>
<gene>
    <name evidence="3" type="ORF">PTE30175_04101</name>
</gene>
<dbReference type="SUPFAM" id="SSF55961">
    <property type="entry name" value="Bet v1-like"/>
    <property type="match status" value="2"/>
</dbReference>
<dbReference type="AlphaFoldDB" id="A0A5E4XZP9"/>
<evidence type="ECO:0000313" key="3">
    <source>
        <dbReference type="EMBL" id="VVE41846.1"/>
    </source>
</evidence>
<dbReference type="Pfam" id="PF08327">
    <property type="entry name" value="AHSA1"/>
    <property type="match status" value="2"/>
</dbReference>
<comment type="similarity">
    <text evidence="1">Belongs to the AHA1 family.</text>
</comment>
<dbReference type="InterPro" id="IPR023393">
    <property type="entry name" value="START-like_dom_sf"/>
</dbReference>
<keyword evidence="4" id="KW-1185">Reference proteome</keyword>
<evidence type="ECO:0000259" key="2">
    <source>
        <dbReference type="Pfam" id="PF08327"/>
    </source>
</evidence>
<dbReference type="Gene3D" id="3.30.530.20">
    <property type="match status" value="2"/>
</dbReference>
<protein>
    <submittedName>
        <fullName evidence="3">Polyketide cyclase</fullName>
    </submittedName>
</protein>
<dbReference type="Proteomes" id="UP000414233">
    <property type="component" value="Unassembled WGS sequence"/>
</dbReference>
<feature type="domain" description="Activator of Hsp90 ATPase homologue 1/2-like C-terminal" evidence="2">
    <location>
        <begin position="24"/>
        <end position="157"/>
    </location>
</feature>
<dbReference type="InterPro" id="IPR013538">
    <property type="entry name" value="ASHA1/2-like_C"/>
</dbReference>
<evidence type="ECO:0000256" key="1">
    <source>
        <dbReference type="ARBA" id="ARBA00006817"/>
    </source>
</evidence>
<feature type="domain" description="Activator of Hsp90 ATPase homologue 1/2-like C-terminal" evidence="2">
    <location>
        <begin position="183"/>
        <end position="312"/>
    </location>
</feature>
<organism evidence="3 4">
    <name type="scientific">Pandoraea terrae</name>
    <dbReference type="NCBI Taxonomy" id="1537710"/>
    <lineage>
        <taxon>Bacteria</taxon>
        <taxon>Pseudomonadati</taxon>
        <taxon>Pseudomonadota</taxon>
        <taxon>Betaproteobacteria</taxon>
        <taxon>Burkholderiales</taxon>
        <taxon>Burkholderiaceae</taxon>
        <taxon>Pandoraea</taxon>
    </lineage>
</organism>
<dbReference type="RefSeq" id="WP_150698899.1">
    <property type="nucleotide sequence ID" value="NZ_CABPRZ010000020.1"/>
</dbReference>
<reference evidence="3 4" key="1">
    <citation type="submission" date="2019-08" db="EMBL/GenBank/DDBJ databases">
        <authorList>
            <person name="Peeters C."/>
        </authorList>
    </citation>
    <scope>NUCLEOTIDE SEQUENCE [LARGE SCALE GENOMIC DNA]</scope>
    <source>
        <strain evidence="3 4">LMG 30175</strain>
    </source>
</reference>